<dbReference type="SUPFAM" id="SSF56801">
    <property type="entry name" value="Acetyl-CoA synthetase-like"/>
    <property type="match status" value="2"/>
</dbReference>
<feature type="domain" description="AMP-binding enzyme C-terminal" evidence="17">
    <location>
        <begin position="1031"/>
        <end position="1111"/>
    </location>
</feature>
<proteinExistence type="inferred from homology"/>
<feature type="domain" description="AMP-dependent synthetase/ligase" evidence="16">
    <location>
        <begin position="59"/>
        <end position="427"/>
    </location>
</feature>
<evidence type="ECO:0000256" key="8">
    <source>
        <dbReference type="ARBA" id="ARBA00022832"/>
    </source>
</evidence>
<dbReference type="GO" id="GO:0046872">
    <property type="term" value="F:metal ion binding"/>
    <property type="evidence" value="ECO:0007669"/>
    <property type="project" value="UniProtKB-KW"/>
</dbReference>
<comment type="cofactor">
    <cofactor evidence="2">
        <name>Mg(2+)</name>
        <dbReference type="ChEBI" id="CHEBI:18420"/>
    </cofactor>
</comment>
<dbReference type="Ensembl" id="ENSBGRT00000031421.1">
    <property type="protein sequence ID" value="ENSBGRP00000027227.1"/>
    <property type="gene ID" value="ENSBGRG00000016982.1"/>
</dbReference>
<dbReference type="GO" id="GO:0004321">
    <property type="term" value="F:fatty-acyl-CoA synthase activity"/>
    <property type="evidence" value="ECO:0007669"/>
    <property type="project" value="TreeGrafter"/>
</dbReference>
<reference evidence="18" key="2">
    <citation type="submission" date="2025-05" db="UniProtKB">
        <authorList>
            <consortium name="Ensembl"/>
        </authorList>
    </citation>
    <scope>IDENTIFICATION</scope>
</reference>
<dbReference type="Pfam" id="PF13193">
    <property type="entry name" value="AMP-binding_C"/>
    <property type="match status" value="2"/>
</dbReference>
<dbReference type="PANTHER" id="PTHR43605">
    <property type="entry name" value="ACYL-COENZYME A SYNTHETASE"/>
    <property type="match status" value="1"/>
</dbReference>
<keyword evidence="19" id="KW-1185">Reference proteome</keyword>
<comment type="catalytic activity">
    <reaction evidence="15">
        <text>a medium-chain fatty acid + ATP + CoA = a medium-chain fatty acyl-CoA + AMP + diphosphate</text>
        <dbReference type="Rhea" id="RHEA:48340"/>
        <dbReference type="ChEBI" id="CHEBI:30616"/>
        <dbReference type="ChEBI" id="CHEBI:33019"/>
        <dbReference type="ChEBI" id="CHEBI:57287"/>
        <dbReference type="ChEBI" id="CHEBI:59558"/>
        <dbReference type="ChEBI" id="CHEBI:90546"/>
        <dbReference type="ChEBI" id="CHEBI:456215"/>
        <dbReference type="EC" id="6.2.1.2"/>
    </reaction>
    <physiologicalReaction direction="left-to-right" evidence="15">
        <dbReference type="Rhea" id="RHEA:48341"/>
    </physiologicalReaction>
</comment>
<name>A0A8B9XUN1_BOSMU</name>
<protein>
    <recommendedName>
        <fullName evidence="14">medium-chain acyl-CoA ligase</fullName>
        <ecNumber evidence="14">6.2.1.2</ecNumber>
    </recommendedName>
</protein>
<keyword evidence="10" id="KW-0460">Magnesium</keyword>
<keyword evidence="13" id="KW-0496">Mitochondrion</keyword>
<dbReference type="InterPro" id="IPR051087">
    <property type="entry name" value="Mitochondrial_ACSM"/>
</dbReference>
<evidence type="ECO:0000256" key="4">
    <source>
        <dbReference type="ARBA" id="ARBA00006432"/>
    </source>
</evidence>
<dbReference type="EC" id="6.2.1.2" evidence="14"/>
<accession>A0A8B9XUN1</accession>
<dbReference type="Pfam" id="PF00501">
    <property type="entry name" value="AMP-binding"/>
    <property type="match status" value="2"/>
</dbReference>
<reference evidence="18" key="1">
    <citation type="submission" date="2019-05" db="EMBL/GenBank/DDBJ databases">
        <authorList>
            <person name="Zhang S."/>
            <person name="Liu J."/>
        </authorList>
    </citation>
    <scope>NUCLEOTIDE SEQUENCE [LARGE SCALE GENOMIC DNA]</scope>
</reference>
<evidence type="ECO:0000256" key="12">
    <source>
        <dbReference type="ARBA" id="ARBA00023098"/>
    </source>
</evidence>
<dbReference type="GO" id="GO:0005759">
    <property type="term" value="C:mitochondrial matrix"/>
    <property type="evidence" value="ECO:0007669"/>
    <property type="project" value="TreeGrafter"/>
</dbReference>
<evidence type="ECO:0000313" key="18">
    <source>
        <dbReference type="Ensembl" id="ENSBGRP00000027389.1"/>
    </source>
</evidence>
<comment type="similarity">
    <text evidence="4">Belongs to the ATP-dependent AMP-binding enzyme family.</text>
</comment>
<keyword evidence="7" id="KW-0547">Nucleotide-binding</keyword>
<evidence type="ECO:0000256" key="9">
    <source>
        <dbReference type="ARBA" id="ARBA00022840"/>
    </source>
</evidence>
<dbReference type="FunFam" id="3.30.300.30:FF:000005">
    <property type="entry name" value="Acyl-coenzyme A synthetase ACSM5, mitochondrial"/>
    <property type="match status" value="2"/>
</dbReference>
<evidence type="ECO:0000313" key="19">
    <source>
        <dbReference type="Proteomes" id="UP000694520"/>
    </source>
</evidence>
<dbReference type="InterPro" id="IPR020845">
    <property type="entry name" value="AMP-binding_CS"/>
</dbReference>
<organism evidence="18 19">
    <name type="scientific">Bos mutus grunniens</name>
    <name type="common">Wild yak</name>
    <name type="synonym">Bos grunniens</name>
    <dbReference type="NCBI Taxonomy" id="30521"/>
    <lineage>
        <taxon>Eukaryota</taxon>
        <taxon>Metazoa</taxon>
        <taxon>Chordata</taxon>
        <taxon>Craniata</taxon>
        <taxon>Vertebrata</taxon>
        <taxon>Euteleostomi</taxon>
        <taxon>Mammalia</taxon>
        <taxon>Eutheria</taxon>
        <taxon>Laurasiatheria</taxon>
        <taxon>Artiodactyla</taxon>
        <taxon>Ruminantia</taxon>
        <taxon>Pecora</taxon>
        <taxon>Bovidae</taxon>
        <taxon>Bovinae</taxon>
        <taxon>Bos</taxon>
    </lineage>
</organism>
<keyword evidence="8" id="KW-0276">Fatty acid metabolism</keyword>
<evidence type="ECO:0000256" key="2">
    <source>
        <dbReference type="ARBA" id="ARBA00001946"/>
    </source>
</evidence>
<evidence type="ECO:0000256" key="5">
    <source>
        <dbReference type="ARBA" id="ARBA00022598"/>
    </source>
</evidence>
<dbReference type="PANTHER" id="PTHR43605:SF5">
    <property type="entry name" value="ACYL-COENZYME A SYNTHETASE ACSM1, MITOCHONDRIAL"/>
    <property type="match status" value="1"/>
</dbReference>
<dbReference type="GO" id="GO:0006637">
    <property type="term" value="P:acyl-CoA metabolic process"/>
    <property type="evidence" value="ECO:0007669"/>
    <property type="project" value="TreeGrafter"/>
</dbReference>
<keyword evidence="9" id="KW-0067">ATP-binding</keyword>
<keyword evidence="6" id="KW-0479">Metal-binding</keyword>
<evidence type="ECO:0000256" key="1">
    <source>
        <dbReference type="ARBA" id="ARBA00001936"/>
    </source>
</evidence>
<dbReference type="GO" id="GO:0006633">
    <property type="term" value="P:fatty acid biosynthetic process"/>
    <property type="evidence" value="ECO:0007669"/>
    <property type="project" value="TreeGrafter"/>
</dbReference>
<feature type="domain" description="AMP-dependent synthetase/ligase" evidence="16">
    <location>
        <begin position="620"/>
        <end position="967"/>
    </location>
</feature>
<evidence type="ECO:0000256" key="6">
    <source>
        <dbReference type="ARBA" id="ARBA00022723"/>
    </source>
</evidence>
<dbReference type="Gene3D" id="3.40.50.12780">
    <property type="entry name" value="N-terminal domain of ligase-like"/>
    <property type="match status" value="2"/>
</dbReference>
<dbReference type="GO" id="GO:0031956">
    <property type="term" value="F:medium-chain fatty acid-CoA ligase activity"/>
    <property type="evidence" value="ECO:0007669"/>
    <property type="project" value="UniProtKB-EC"/>
</dbReference>
<evidence type="ECO:0000256" key="15">
    <source>
        <dbReference type="ARBA" id="ARBA00048477"/>
    </source>
</evidence>
<keyword evidence="11" id="KW-0809">Transit peptide</keyword>
<feature type="domain" description="AMP-binding enzyme C-terminal" evidence="17">
    <location>
        <begin position="478"/>
        <end position="554"/>
    </location>
</feature>
<evidence type="ECO:0000256" key="10">
    <source>
        <dbReference type="ARBA" id="ARBA00022842"/>
    </source>
</evidence>
<evidence type="ECO:0000256" key="3">
    <source>
        <dbReference type="ARBA" id="ARBA00004173"/>
    </source>
</evidence>
<dbReference type="PROSITE" id="PS00455">
    <property type="entry name" value="AMP_BINDING"/>
    <property type="match status" value="2"/>
</dbReference>
<dbReference type="GO" id="GO:0005524">
    <property type="term" value="F:ATP binding"/>
    <property type="evidence" value="ECO:0007669"/>
    <property type="project" value="UniProtKB-KW"/>
</dbReference>
<comment type="subcellular location">
    <subcellularLocation>
        <location evidence="3">Mitochondrion</location>
    </subcellularLocation>
</comment>
<dbReference type="InterPro" id="IPR042099">
    <property type="entry name" value="ANL_N_sf"/>
</dbReference>
<dbReference type="FunFam" id="3.40.50.12780:FF:000007">
    <property type="entry name" value="Acyl-coenzyme A synthetase ACSM2A, mitochondrial"/>
    <property type="match status" value="2"/>
</dbReference>
<keyword evidence="12" id="KW-0443">Lipid metabolism</keyword>
<dbReference type="InterPro" id="IPR000873">
    <property type="entry name" value="AMP-dep_synth/lig_dom"/>
</dbReference>
<dbReference type="AlphaFoldDB" id="A0A8B9XUN1"/>
<dbReference type="GeneTree" id="ENSGT00940000161138"/>
<dbReference type="InterPro" id="IPR045851">
    <property type="entry name" value="AMP-bd_C_sf"/>
</dbReference>
<evidence type="ECO:0000256" key="14">
    <source>
        <dbReference type="ARBA" id="ARBA00039009"/>
    </source>
</evidence>
<evidence type="ECO:0000256" key="7">
    <source>
        <dbReference type="ARBA" id="ARBA00022741"/>
    </source>
</evidence>
<dbReference type="InterPro" id="IPR025110">
    <property type="entry name" value="AMP-bd_C"/>
</dbReference>
<dbReference type="Proteomes" id="UP000694520">
    <property type="component" value="Chromosome 26"/>
</dbReference>
<comment type="cofactor">
    <cofactor evidence="1">
        <name>Mn(2+)</name>
        <dbReference type="ChEBI" id="CHEBI:29035"/>
    </cofactor>
</comment>
<sequence>MHWGRQLQALCILWRSQMSNHTIRIHTRQLASLQWGHQEVPAKFNFATDVIDHWAGMEKAGKRPPGPALWWVNGNGDEVMWNFSQLSELSQQTANVFAGPCGLQRGDRVTVVLPRVPEWWLVILGCMRAGLVFMPGTIQMKAKDILYRLQVSKAKAIVAGDEVAEIVDTVAPECPSLKTKLLVSEKKRDGWLDFKTLLWKASTTHCFVETGSQEAAAIYFTSGTSGLPKMAEHSHSSLGIKAKMDAGKWTDLQASDIIWPISDTAWIVNILGSLLEPWTSGACTFIHLLPKFDPVIILKVLSSYPINYMVGAPIVYRMLLLQDLSSYKFPHLKCCFSGGETLLPDTLEKWKAQTGLDILEFYGQTETGLTCRVSKTMKIKPGYLGTAIPHYDVQVIDDKGNVLPPGTEGDVGIRVKPIRPIGIFSGYVDNLEKTESNIRGDFWVLGDRAIKDQDGYFRFMGRTDDIINSSGYRIGPSEVENALTEHPAVVETAVVSSPDPIRGEVVKAFVVLAPHFLSRDPEELTKELQQHVKLVTAPYKYPRKDCSTMQRLMKFRVLWGIHMSCPGFHHAPQHLRCRSLSGAGTLRWNDYDRPEEFNFASDVLDRWTQMEKEGKRSPNPALWWVNDQGDEVKWSFREMTDLTCRTANVLTQTCGLQTGDRLALILPRVPEWWLVCVGCIRTGIIFMPGTTQMKAKDILYRLQVSGAKAIVTTDTLAPEVESVAPECPSLKTKLLVSDHSREGWLDFRSLVKSASPDHICIKSKTLDPMAIFFTSGTTGFPKMAKHNHGFALRSYFPACRKLLQLKMSDVFWCLSDTGWILAALGSLLEPWTAGSTVFAHHLPQFDPKVIIETFFKYPITQCLAAPSVYRMILQQNYTSLRFPTLEHCCTGGEALLPEEQEQWKRQTGVLLYQAYGQSETGISCGTLRGMKIKPGSMGKAIPPFDIQIIDDKGNIQPPNTEGNIGIRIKPTRPIGLFMYYEDNPEKTAEVECGDFYNTGDRATIDEEGYFWFLGRSDDVINASGYRIGPAEVENALAEHPAVAESAVVSSPDPVRGEVVKAFIVLNPEFSSRDPGELTKELQQHVKSVTAPYKYPRKVEFVSELPKTITGKIKRSELRKKEFGQK</sequence>
<evidence type="ECO:0000256" key="13">
    <source>
        <dbReference type="ARBA" id="ARBA00023128"/>
    </source>
</evidence>
<keyword evidence="5" id="KW-0436">Ligase</keyword>
<dbReference type="Gene3D" id="3.30.300.30">
    <property type="match status" value="2"/>
</dbReference>
<evidence type="ECO:0000256" key="11">
    <source>
        <dbReference type="ARBA" id="ARBA00022946"/>
    </source>
</evidence>
<dbReference type="Ensembl" id="ENSBGRT00000031629.1">
    <property type="protein sequence ID" value="ENSBGRP00000027389.1"/>
    <property type="gene ID" value="ENSBGRG00000016982.1"/>
</dbReference>
<evidence type="ECO:0000259" key="16">
    <source>
        <dbReference type="Pfam" id="PF00501"/>
    </source>
</evidence>
<evidence type="ECO:0000259" key="17">
    <source>
        <dbReference type="Pfam" id="PF13193"/>
    </source>
</evidence>